<gene>
    <name evidence="1" type="ORF">llap_40</name>
</gene>
<protein>
    <recommendedName>
        <fullName evidence="3">Rna-directed dna polymerase from mobile element jockey-like</fullName>
    </recommendedName>
</protein>
<evidence type="ECO:0008006" key="3">
    <source>
        <dbReference type="Google" id="ProtNLM"/>
    </source>
</evidence>
<dbReference type="Proteomes" id="UP000233556">
    <property type="component" value="Unassembled WGS sequence"/>
</dbReference>
<organism evidence="1 2">
    <name type="scientific">Limosa lapponica baueri</name>
    <dbReference type="NCBI Taxonomy" id="1758121"/>
    <lineage>
        <taxon>Eukaryota</taxon>
        <taxon>Metazoa</taxon>
        <taxon>Chordata</taxon>
        <taxon>Craniata</taxon>
        <taxon>Vertebrata</taxon>
        <taxon>Euteleostomi</taxon>
        <taxon>Archelosauria</taxon>
        <taxon>Archosauria</taxon>
        <taxon>Dinosauria</taxon>
        <taxon>Saurischia</taxon>
        <taxon>Theropoda</taxon>
        <taxon>Coelurosauria</taxon>
        <taxon>Aves</taxon>
        <taxon>Neognathae</taxon>
        <taxon>Neoaves</taxon>
        <taxon>Charadriiformes</taxon>
        <taxon>Scolopacidae</taxon>
        <taxon>Limosa</taxon>
    </lineage>
</organism>
<dbReference type="EMBL" id="KZ505635">
    <property type="protein sequence ID" value="PKU49656.1"/>
    <property type="molecule type" value="Genomic_DNA"/>
</dbReference>
<dbReference type="PANTHER" id="PTHR33332">
    <property type="entry name" value="REVERSE TRANSCRIPTASE DOMAIN-CONTAINING PROTEIN"/>
    <property type="match status" value="1"/>
</dbReference>
<evidence type="ECO:0000313" key="1">
    <source>
        <dbReference type="EMBL" id="PKU49656.1"/>
    </source>
</evidence>
<keyword evidence="2" id="KW-1185">Reference proteome</keyword>
<accession>A0A2I0UUD5</accession>
<dbReference type="OrthoDB" id="3230070at2759"/>
<reference evidence="2" key="2">
    <citation type="submission" date="2017-12" db="EMBL/GenBank/DDBJ databases">
        <title>Genome sequence of the Bar-tailed Godwit (Limosa lapponica baueri).</title>
        <authorList>
            <person name="Lima N.C.B."/>
            <person name="Parody-Merino A.M."/>
            <person name="Battley P.F."/>
            <person name="Fidler A.E."/>
            <person name="Prosdocimi F."/>
        </authorList>
    </citation>
    <scope>NUCLEOTIDE SEQUENCE [LARGE SCALE GENOMIC DNA]</scope>
</reference>
<sequence>MSALLGFMLKAEAAHMMAQVAAIRESAGVPRDGLCCALVDISGALGEELAEGQSSKGCSEWGYIWSMTSNQQYSSGLNPRVSSVHISISDLDAGGECTVNRFADDTKLGGAVHSFKGQEALKRNLDRSEHRAMINGMKFNRSKCRILQLGLSNTRQKCKLGEEWLKNSPTERDLGVLVDSRFNMSQQYALATRRVNHILGCIKHSITSQ</sequence>
<evidence type="ECO:0000313" key="2">
    <source>
        <dbReference type="Proteomes" id="UP000233556"/>
    </source>
</evidence>
<proteinExistence type="predicted"/>
<reference evidence="2" key="1">
    <citation type="submission" date="2017-11" db="EMBL/GenBank/DDBJ databases">
        <authorList>
            <person name="Lima N.C."/>
            <person name="Parody-Merino A.M."/>
            <person name="Battley P.F."/>
            <person name="Fidler A.E."/>
            <person name="Prosdocimi F."/>
        </authorList>
    </citation>
    <scope>NUCLEOTIDE SEQUENCE [LARGE SCALE GENOMIC DNA]</scope>
</reference>
<name>A0A2I0UUD5_LIMLA</name>
<dbReference type="AlphaFoldDB" id="A0A2I0UUD5"/>